<reference evidence="2" key="1">
    <citation type="submission" date="2021-01" db="EMBL/GenBank/DDBJ databases">
        <authorList>
            <consortium name="Genoscope - CEA"/>
            <person name="William W."/>
        </authorList>
    </citation>
    <scope>NUCLEOTIDE SEQUENCE</scope>
</reference>
<keyword evidence="3" id="KW-1185">Reference proteome</keyword>
<dbReference type="EMBL" id="CAJJDP010000121">
    <property type="protein sequence ID" value="CAD8200329.1"/>
    <property type="molecule type" value="Genomic_DNA"/>
</dbReference>
<sequence>MQAIIPQFQNQIYMILFKQIYDILIINIYQISMSLNIYNEEEEQRYTCDDQLNNSDRDYPQATDLYYTVSQSPQQSKGSSIRSRTGQSKQIRKMKYKKNLLSNIQYETEWKNFFIQKISSMDEESLSNNPEIDFSQKELKTLKRKMKRLHLQ</sequence>
<feature type="region of interest" description="Disordered" evidence="1">
    <location>
        <begin position="70"/>
        <end position="91"/>
    </location>
</feature>
<proteinExistence type="predicted"/>
<name>A0A8S1XHI9_PAROT</name>
<dbReference type="OMA" id="QYETEWK"/>
<evidence type="ECO:0000313" key="2">
    <source>
        <dbReference type="EMBL" id="CAD8200329.1"/>
    </source>
</evidence>
<dbReference type="Proteomes" id="UP000683925">
    <property type="component" value="Unassembled WGS sequence"/>
</dbReference>
<dbReference type="OrthoDB" id="308534at2759"/>
<accession>A0A8S1XHI9</accession>
<evidence type="ECO:0000256" key="1">
    <source>
        <dbReference type="SAM" id="MobiDB-lite"/>
    </source>
</evidence>
<evidence type="ECO:0000313" key="3">
    <source>
        <dbReference type="Proteomes" id="UP000683925"/>
    </source>
</evidence>
<protein>
    <submittedName>
        <fullName evidence="2">Uncharacterized protein</fullName>
    </submittedName>
</protein>
<organism evidence="2 3">
    <name type="scientific">Paramecium octaurelia</name>
    <dbReference type="NCBI Taxonomy" id="43137"/>
    <lineage>
        <taxon>Eukaryota</taxon>
        <taxon>Sar</taxon>
        <taxon>Alveolata</taxon>
        <taxon>Ciliophora</taxon>
        <taxon>Intramacronucleata</taxon>
        <taxon>Oligohymenophorea</taxon>
        <taxon>Peniculida</taxon>
        <taxon>Parameciidae</taxon>
        <taxon>Paramecium</taxon>
    </lineage>
</organism>
<gene>
    <name evidence="2" type="ORF">POCTA_138.1.T1210175</name>
</gene>
<dbReference type="AlphaFoldDB" id="A0A8S1XHI9"/>
<feature type="compositionally biased region" description="Polar residues" evidence="1">
    <location>
        <begin position="70"/>
        <end position="89"/>
    </location>
</feature>
<comment type="caution">
    <text evidence="2">The sequence shown here is derived from an EMBL/GenBank/DDBJ whole genome shotgun (WGS) entry which is preliminary data.</text>
</comment>